<accession>I7M7E2</accession>
<keyword evidence="5" id="KW-1185">Reference proteome</keyword>
<protein>
    <submittedName>
        <fullName evidence="4">Tetratricopeptide repeat protein</fullName>
    </submittedName>
</protein>
<reference evidence="5" key="1">
    <citation type="journal article" date="2006" name="PLoS Biol.">
        <title>Macronuclear genome sequence of the ciliate Tetrahymena thermophila, a model eukaryote.</title>
        <authorList>
            <person name="Eisen J.A."/>
            <person name="Coyne R.S."/>
            <person name="Wu M."/>
            <person name="Wu D."/>
            <person name="Thiagarajan M."/>
            <person name="Wortman J.R."/>
            <person name="Badger J.H."/>
            <person name="Ren Q."/>
            <person name="Amedeo P."/>
            <person name="Jones K.M."/>
            <person name="Tallon L.J."/>
            <person name="Delcher A.L."/>
            <person name="Salzberg S.L."/>
            <person name="Silva J.C."/>
            <person name="Haas B.J."/>
            <person name="Majoros W.H."/>
            <person name="Farzad M."/>
            <person name="Carlton J.M."/>
            <person name="Smith R.K. Jr."/>
            <person name="Garg J."/>
            <person name="Pearlman R.E."/>
            <person name="Karrer K.M."/>
            <person name="Sun L."/>
            <person name="Manning G."/>
            <person name="Elde N.C."/>
            <person name="Turkewitz A.P."/>
            <person name="Asai D.J."/>
            <person name="Wilkes D.E."/>
            <person name="Wang Y."/>
            <person name="Cai H."/>
            <person name="Collins K."/>
            <person name="Stewart B.A."/>
            <person name="Lee S.R."/>
            <person name="Wilamowska K."/>
            <person name="Weinberg Z."/>
            <person name="Ruzzo W.L."/>
            <person name="Wloga D."/>
            <person name="Gaertig J."/>
            <person name="Frankel J."/>
            <person name="Tsao C.-C."/>
            <person name="Gorovsky M.A."/>
            <person name="Keeling P.J."/>
            <person name="Waller R.F."/>
            <person name="Patron N.J."/>
            <person name="Cherry J.M."/>
            <person name="Stover N.A."/>
            <person name="Krieger C.J."/>
            <person name="del Toro C."/>
            <person name="Ryder H.F."/>
            <person name="Williamson S.C."/>
            <person name="Barbeau R.A."/>
            <person name="Hamilton E.P."/>
            <person name="Orias E."/>
        </authorList>
    </citation>
    <scope>NUCLEOTIDE SEQUENCE [LARGE SCALE GENOMIC DNA]</scope>
    <source>
        <strain evidence="5">SB210</strain>
    </source>
</reference>
<dbReference type="GeneID" id="7833322"/>
<name>I7M7E2_TETTS</name>
<feature type="transmembrane region" description="Helical" evidence="3">
    <location>
        <begin position="1492"/>
        <end position="1516"/>
    </location>
</feature>
<keyword evidence="3" id="KW-1133">Transmembrane helix</keyword>
<feature type="compositionally biased region" description="Low complexity" evidence="2">
    <location>
        <begin position="1004"/>
        <end position="1017"/>
    </location>
</feature>
<dbReference type="EMBL" id="GG662740">
    <property type="protein sequence ID" value="EAR92837.2"/>
    <property type="molecule type" value="Genomic_DNA"/>
</dbReference>
<dbReference type="InParanoid" id="I7M7E2"/>
<dbReference type="PROSITE" id="PS50005">
    <property type="entry name" value="TPR"/>
    <property type="match status" value="1"/>
</dbReference>
<feature type="transmembrane region" description="Helical" evidence="3">
    <location>
        <begin position="1363"/>
        <end position="1386"/>
    </location>
</feature>
<dbReference type="Gene3D" id="1.25.40.10">
    <property type="entry name" value="Tetratricopeptide repeat domain"/>
    <property type="match status" value="1"/>
</dbReference>
<keyword evidence="3" id="KW-0812">Transmembrane</keyword>
<feature type="transmembrane region" description="Helical" evidence="3">
    <location>
        <begin position="1436"/>
        <end position="1459"/>
    </location>
</feature>
<evidence type="ECO:0000313" key="5">
    <source>
        <dbReference type="Proteomes" id="UP000009168"/>
    </source>
</evidence>
<gene>
    <name evidence="4" type="ORF">TTHERM_00294500</name>
</gene>
<dbReference type="SMART" id="SM00028">
    <property type="entry name" value="TPR"/>
    <property type="match status" value="1"/>
</dbReference>
<proteinExistence type="predicted"/>
<evidence type="ECO:0000313" key="4">
    <source>
        <dbReference type="EMBL" id="EAR92837.2"/>
    </source>
</evidence>
<dbReference type="Proteomes" id="UP000009168">
    <property type="component" value="Unassembled WGS sequence"/>
</dbReference>
<feature type="repeat" description="TPR" evidence="1">
    <location>
        <begin position="495"/>
        <end position="528"/>
    </location>
</feature>
<keyword evidence="1" id="KW-0802">TPR repeat</keyword>
<dbReference type="OrthoDB" id="431454at2759"/>
<evidence type="ECO:0000256" key="2">
    <source>
        <dbReference type="SAM" id="MobiDB-lite"/>
    </source>
</evidence>
<organism evidence="4 5">
    <name type="scientific">Tetrahymena thermophila (strain SB210)</name>
    <dbReference type="NCBI Taxonomy" id="312017"/>
    <lineage>
        <taxon>Eukaryota</taxon>
        <taxon>Sar</taxon>
        <taxon>Alveolata</taxon>
        <taxon>Ciliophora</taxon>
        <taxon>Intramacronucleata</taxon>
        <taxon>Oligohymenophorea</taxon>
        <taxon>Hymenostomatida</taxon>
        <taxon>Tetrahymenina</taxon>
        <taxon>Tetrahymenidae</taxon>
        <taxon>Tetrahymena</taxon>
    </lineage>
</organism>
<sequence length="1547" mass="182720">MNLLNFLICDHLHVFNNLSDPYKILIYYINSYNIFFKRFLGNIEDQTDLDEESIRYMLEQSRLDGIQRSFIELDTKSKIPKFALIDIFRAYDSNGYFQKIPSSMNRNFMFSANQTCNYNSQVYDSRCRSWYVNSKQSFGIILDPSQKYNTTEISYYGTGVCSQILDREKGFLGSVCGRLNLQSFNDIMYNVSTANSIFFTIHKDTRQVALFFKNNRTFTQFNINDQNENPYYFLVPSNITMLIQNLQQNYSSYNFASDQNLIVVQLDKGYTAIVSPVTIIDKIYYTNYISNLTLQGQIPLSDQYRYFEVNTPNTLNNPLFIFQVLSKADVLKSYNILTDFIQKLQITFIILIVISSLVGTIFIYFYSCKISYRLHSPIDKFLILFSSIKAQDLLYIEIFQESESKSLKDADHSSQNGSSFSYYGQQMLAEESDDSLEHFLTSKDTITLYNSFRSMFQMVRYSNYEYYKINYGKSLLQWIKACSFFKKQNDKRAIGICYMNIGNIHFNSERYQEALEAYEQAIIMANYELGVYDEIVDKIPQQKEQKEENQNILLQIQKKEIKKLKFDRTWSYSKALQMYSQQSSNSQCWQDYIQVMKGLLKTAKRLKLKNTIRAILQIELSKGKMMFNQLKQAYKLIIKTSQLIKQIYVSQNNQSATNLHTLSNGYTPNNRKQSAQYSVPNNYKRQTSLKNISKQGPTNQIMQINETSSQIIHQANQGTKQIMDNRFVISKKIVKVIREKIINLKSKALQKVSTKLFSSKNQEQQQQQLRIPNKNISSQNFLAPPNSQYSQSYQTSLNANLQTKNQFNNMVEQDDKFNKLLQGSAKQIQSSERIIENENIFSDCRIARKSGNSFFAQAVEQENISKCKQDVNQISQLKQTSNNSISQLQGDITSLGNVNTYKNNQDSFRNQYLSQRDTLLQAPSQNHLLLSTGRNDFFKNQQICHAQSFENRTSIMFQRQFNEETIKNINHDNTLNLNHTNNFQIKSDQMLVEKDVSAQEDSFQQIPQQNQNHQQNRQTKHIDDFKEQSEYNLMNNDSINQFYQLMKRDEYEYNIPLDILQSFAINQEALLLIKKEQFYDAGEILTQLFEDYQIYFPYFRYQTMGLLEQCFQSQNIISKEFEELKKILNSNIYFDVSIIIDIYRREQIEVVQELTDIIFEDITSSKFDKISVSIITEILEQVLAPINKQSLNFSQIRWIKLQLKLLIEDYRQAFHQRPSLLFSIFSLIEQIIPFQFLCQNKQVCEKIGEQNDALVYKKFILCITEIDLWEDLQINELLKNILNYYNIELLILDINSDKIERMNLFEKNNKSIIKLFKNVIHLCSYLSNMRLCTQSYGVPLIVERFQSGFLFSREIKSLKKVESFFLIPLLLYIYFSLFKIILKFFFSSYYFYQLIRKFQYKIQYFKLNFIKIVIYDIKKIIMFKIFKNLRKILRQIILLLFNIQIINSILILLLGFNFLKIANNISHNSNKSQKFSIQKQFLIYYNFYSNSLLYLCLMNLNNFFWNIICLHTQFIINSQLEYQKIHIQQIKIQKQTIKKIKNSQMNF</sequence>
<dbReference type="InterPro" id="IPR019734">
    <property type="entry name" value="TPR_rpt"/>
</dbReference>
<evidence type="ECO:0000256" key="3">
    <source>
        <dbReference type="SAM" id="Phobius"/>
    </source>
</evidence>
<dbReference type="KEGG" id="tet:TTHERM_00294500"/>
<dbReference type="InterPro" id="IPR011990">
    <property type="entry name" value="TPR-like_helical_dom_sf"/>
</dbReference>
<evidence type="ECO:0000256" key="1">
    <source>
        <dbReference type="PROSITE-ProRule" id="PRU00339"/>
    </source>
</evidence>
<dbReference type="RefSeq" id="XP_001013082.2">
    <property type="nucleotide sequence ID" value="XM_001013082.2"/>
</dbReference>
<feature type="transmembrane region" description="Helical" evidence="3">
    <location>
        <begin position="346"/>
        <end position="366"/>
    </location>
</feature>
<feature type="region of interest" description="Disordered" evidence="2">
    <location>
        <begin position="999"/>
        <end position="1019"/>
    </location>
</feature>
<keyword evidence="3" id="KW-0472">Membrane</keyword>